<protein>
    <submittedName>
        <fullName evidence="2">Uncharacterized protein</fullName>
    </submittedName>
</protein>
<dbReference type="GO" id="GO:0036503">
    <property type="term" value="P:ERAD pathway"/>
    <property type="evidence" value="ECO:0007669"/>
    <property type="project" value="TreeGrafter"/>
</dbReference>
<feature type="compositionally biased region" description="Basic and acidic residues" evidence="1">
    <location>
        <begin position="96"/>
        <end position="110"/>
    </location>
</feature>
<dbReference type="GO" id="GO:0031593">
    <property type="term" value="F:polyubiquitin modification-dependent protein binding"/>
    <property type="evidence" value="ECO:0007669"/>
    <property type="project" value="TreeGrafter"/>
</dbReference>
<sequence>KVLVVPVVGSTIPSQEESKEVEEAKFNPFTGVGRRLDGKPLKYSVAPITSSGSSDATKNKLSGSSSSSSAPNRRLPGKLVFGASAGNNQVDVPKASAKEDKQDVPNEEPKFQAFTGKKYSLKD</sequence>
<dbReference type="GO" id="GO:0006511">
    <property type="term" value="P:ubiquitin-dependent protein catabolic process"/>
    <property type="evidence" value="ECO:0007669"/>
    <property type="project" value="InterPro"/>
</dbReference>
<evidence type="ECO:0000313" key="3">
    <source>
        <dbReference type="Proteomes" id="UP000824469"/>
    </source>
</evidence>
<evidence type="ECO:0000313" key="2">
    <source>
        <dbReference type="EMBL" id="KAH9313004.1"/>
    </source>
</evidence>
<dbReference type="AlphaFoldDB" id="A0AA38G100"/>
<feature type="compositionally biased region" description="Polar residues" evidence="1">
    <location>
        <begin position="47"/>
        <end position="61"/>
    </location>
</feature>
<organism evidence="2 3">
    <name type="scientific">Taxus chinensis</name>
    <name type="common">Chinese yew</name>
    <name type="synonym">Taxus wallichiana var. chinensis</name>
    <dbReference type="NCBI Taxonomy" id="29808"/>
    <lineage>
        <taxon>Eukaryota</taxon>
        <taxon>Viridiplantae</taxon>
        <taxon>Streptophyta</taxon>
        <taxon>Embryophyta</taxon>
        <taxon>Tracheophyta</taxon>
        <taxon>Spermatophyta</taxon>
        <taxon>Pinopsida</taxon>
        <taxon>Pinidae</taxon>
        <taxon>Conifers II</taxon>
        <taxon>Cupressales</taxon>
        <taxon>Taxaceae</taxon>
        <taxon>Taxus</taxon>
    </lineage>
</organism>
<keyword evidence="3" id="KW-1185">Reference proteome</keyword>
<feature type="non-terminal residue" evidence="2">
    <location>
        <position position="1"/>
    </location>
</feature>
<proteinExistence type="predicted"/>
<dbReference type="PANTHER" id="PTHR12555:SF13">
    <property type="entry name" value="UBIQUITIN RECOGNITION FACTOR IN ER-ASSOCIATED DEGRADATION PROTEIN 1"/>
    <property type="match status" value="1"/>
</dbReference>
<evidence type="ECO:0000256" key="1">
    <source>
        <dbReference type="SAM" id="MobiDB-lite"/>
    </source>
</evidence>
<feature type="region of interest" description="Disordered" evidence="1">
    <location>
        <begin position="45"/>
        <end position="123"/>
    </location>
</feature>
<dbReference type="EMBL" id="JAHRHJ020000006">
    <property type="protein sequence ID" value="KAH9313004.1"/>
    <property type="molecule type" value="Genomic_DNA"/>
</dbReference>
<dbReference type="InterPro" id="IPR004854">
    <property type="entry name" value="Ufd1-like"/>
</dbReference>
<gene>
    <name evidence="2" type="ORF">KI387_028039</name>
</gene>
<comment type="caution">
    <text evidence="2">The sequence shown here is derived from an EMBL/GenBank/DDBJ whole genome shotgun (WGS) entry which is preliminary data.</text>
</comment>
<dbReference type="Proteomes" id="UP000824469">
    <property type="component" value="Unassembled WGS sequence"/>
</dbReference>
<name>A0AA38G100_TAXCH</name>
<dbReference type="PANTHER" id="PTHR12555">
    <property type="entry name" value="UBIQUITIN FUSION DEGRADATON PROTEIN 1"/>
    <property type="match status" value="1"/>
</dbReference>
<dbReference type="OMA" id="ISHLTYN"/>
<accession>A0AA38G100</accession>
<dbReference type="GO" id="GO:0034098">
    <property type="term" value="C:VCP-NPL4-UFD1 AAA ATPase complex"/>
    <property type="evidence" value="ECO:0007669"/>
    <property type="project" value="TreeGrafter"/>
</dbReference>
<reference evidence="2 3" key="1">
    <citation type="journal article" date="2021" name="Nat. Plants">
        <title>The Taxus genome provides insights into paclitaxel biosynthesis.</title>
        <authorList>
            <person name="Xiong X."/>
            <person name="Gou J."/>
            <person name="Liao Q."/>
            <person name="Li Y."/>
            <person name="Zhou Q."/>
            <person name="Bi G."/>
            <person name="Li C."/>
            <person name="Du R."/>
            <person name="Wang X."/>
            <person name="Sun T."/>
            <person name="Guo L."/>
            <person name="Liang H."/>
            <person name="Lu P."/>
            <person name="Wu Y."/>
            <person name="Zhang Z."/>
            <person name="Ro D.K."/>
            <person name="Shang Y."/>
            <person name="Huang S."/>
            <person name="Yan J."/>
        </authorList>
    </citation>
    <scope>NUCLEOTIDE SEQUENCE [LARGE SCALE GENOMIC DNA]</scope>
    <source>
        <strain evidence="2">Ta-2019</strain>
    </source>
</reference>